<organism evidence="1 2">
    <name type="scientific">Bradyrhizobium erythrophlei</name>
    <dbReference type="NCBI Taxonomy" id="1437360"/>
    <lineage>
        <taxon>Bacteria</taxon>
        <taxon>Pseudomonadati</taxon>
        <taxon>Pseudomonadota</taxon>
        <taxon>Alphaproteobacteria</taxon>
        <taxon>Hyphomicrobiales</taxon>
        <taxon>Nitrobacteraceae</taxon>
        <taxon>Bradyrhizobium</taxon>
    </lineage>
</organism>
<accession>A0A1M5KJR7</accession>
<sequence length="111" mass="12416">MRPRPFLLAMRRPWTEIMHKNILVLIMLGMVGACAAQESRSSDARPSMPFAGTATMLDDGTLSLHLRLTSDGKPVDDIITYKVSDHAYDDILRHVGGLRPGDAKPFRPWKD</sequence>
<name>A0A1M5KJR7_9BRAD</name>
<proteinExistence type="predicted"/>
<dbReference type="AlphaFoldDB" id="A0A1M5KJR7"/>
<evidence type="ECO:0000313" key="2">
    <source>
        <dbReference type="Proteomes" id="UP000189796"/>
    </source>
</evidence>
<dbReference type="Proteomes" id="UP000189796">
    <property type="component" value="Chromosome I"/>
</dbReference>
<protein>
    <submittedName>
        <fullName evidence="1">Uncharacterized protein</fullName>
    </submittedName>
</protein>
<gene>
    <name evidence="1" type="ORF">SAMN05443248_1858</name>
</gene>
<dbReference type="EMBL" id="LT670817">
    <property type="protein sequence ID" value="SHG52958.1"/>
    <property type="molecule type" value="Genomic_DNA"/>
</dbReference>
<reference evidence="1 2" key="1">
    <citation type="submission" date="2016-11" db="EMBL/GenBank/DDBJ databases">
        <authorList>
            <person name="Jaros S."/>
            <person name="Januszkiewicz K."/>
            <person name="Wedrychowicz H."/>
        </authorList>
    </citation>
    <scope>NUCLEOTIDE SEQUENCE [LARGE SCALE GENOMIC DNA]</scope>
    <source>
        <strain evidence="1 2">GAS138</strain>
    </source>
</reference>
<evidence type="ECO:0000313" key="1">
    <source>
        <dbReference type="EMBL" id="SHG52958.1"/>
    </source>
</evidence>
<dbReference type="PROSITE" id="PS51257">
    <property type="entry name" value="PROKAR_LIPOPROTEIN"/>
    <property type="match status" value="1"/>
</dbReference>